<gene>
    <name evidence="10" type="primary">rarD</name>
    <name evidence="10" type="ORF">H7J73_22590</name>
</gene>
<reference evidence="10 11" key="1">
    <citation type="journal article" date="2022" name="BMC Genomics">
        <title>Comparative genome analysis of mycobacteria focusing on tRNA and non-coding RNA.</title>
        <authorList>
            <person name="Behra P.R.K."/>
            <person name="Pettersson B.M.F."/>
            <person name="Ramesh M."/>
            <person name="Das S."/>
            <person name="Dasgupta S."/>
            <person name="Kirsebom L.A."/>
        </authorList>
    </citation>
    <scope>NUCLEOTIDE SEQUENCE [LARGE SCALE GENOMIC DNA]</scope>
    <source>
        <strain evidence="10 11">DSM 44078</strain>
    </source>
</reference>
<dbReference type="Pfam" id="PF00892">
    <property type="entry name" value="EamA"/>
    <property type="match status" value="1"/>
</dbReference>
<feature type="transmembrane region" description="Helical" evidence="8">
    <location>
        <begin position="183"/>
        <end position="203"/>
    </location>
</feature>
<dbReference type="NCBIfam" id="TIGR00688">
    <property type="entry name" value="rarD"/>
    <property type="match status" value="1"/>
</dbReference>
<protein>
    <submittedName>
        <fullName evidence="10">EamA family transporter RarD</fullName>
    </submittedName>
</protein>
<feature type="transmembrane region" description="Helical" evidence="8">
    <location>
        <begin position="41"/>
        <end position="60"/>
    </location>
</feature>
<evidence type="ECO:0000256" key="6">
    <source>
        <dbReference type="ARBA" id="ARBA00022989"/>
    </source>
</evidence>
<evidence type="ECO:0000256" key="5">
    <source>
        <dbReference type="ARBA" id="ARBA00022692"/>
    </source>
</evidence>
<evidence type="ECO:0000256" key="3">
    <source>
        <dbReference type="ARBA" id="ARBA00022448"/>
    </source>
</evidence>
<organism evidence="10 11">
    <name type="scientific">Mycolicibacterium komossense</name>
    <dbReference type="NCBI Taxonomy" id="1779"/>
    <lineage>
        <taxon>Bacteria</taxon>
        <taxon>Bacillati</taxon>
        <taxon>Actinomycetota</taxon>
        <taxon>Actinomycetes</taxon>
        <taxon>Mycobacteriales</taxon>
        <taxon>Mycobacteriaceae</taxon>
        <taxon>Mycolicibacterium</taxon>
    </lineage>
</organism>
<dbReference type="Proteomes" id="UP001526201">
    <property type="component" value="Unassembled WGS sequence"/>
</dbReference>
<keyword evidence="3" id="KW-0813">Transport</keyword>
<evidence type="ECO:0000256" key="8">
    <source>
        <dbReference type="SAM" id="Phobius"/>
    </source>
</evidence>
<dbReference type="SUPFAM" id="SSF103481">
    <property type="entry name" value="Multidrug resistance efflux transporter EmrE"/>
    <property type="match status" value="2"/>
</dbReference>
<evidence type="ECO:0000259" key="9">
    <source>
        <dbReference type="Pfam" id="PF00892"/>
    </source>
</evidence>
<feature type="transmembrane region" description="Helical" evidence="8">
    <location>
        <begin position="104"/>
        <end position="121"/>
    </location>
</feature>
<feature type="transmembrane region" description="Helical" evidence="8">
    <location>
        <begin position="128"/>
        <end position="147"/>
    </location>
</feature>
<comment type="similarity">
    <text evidence="2">Belongs to the EamA transporter family.</text>
</comment>
<dbReference type="EMBL" id="JACKTY010000035">
    <property type="protein sequence ID" value="MCV7228809.1"/>
    <property type="molecule type" value="Genomic_DNA"/>
</dbReference>
<comment type="subcellular location">
    <subcellularLocation>
        <location evidence="1">Cell membrane</location>
        <topology evidence="1">Multi-pass membrane protein</topology>
    </subcellularLocation>
</comment>
<keyword evidence="11" id="KW-1185">Reference proteome</keyword>
<keyword evidence="5 8" id="KW-0812">Transmembrane</keyword>
<dbReference type="InterPro" id="IPR037185">
    <property type="entry name" value="EmrE-like"/>
</dbReference>
<evidence type="ECO:0000256" key="1">
    <source>
        <dbReference type="ARBA" id="ARBA00004651"/>
    </source>
</evidence>
<feature type="transmembrane region" description="Helical" evidence="8">
    <location>
        <begin position="72"/>
        <end position="92"/>
    </location>
</feature>
<evidence type="ECO:0000313" key="11">
    <source>
        <dbReference type="Proteomes" id="UP001526201"/>
    </source>
</evidence>
<feature type="domain" description="EamA" evidence="9">
    <location>
        <begin position="10"/>
        <end position="144"/>
    </location>
</feature>
<feature type="transmembrane region" description="Helical" evidence="8">
    <location>
        <begin position="12"/>
        <end position="35"/>
    </location>
</feature>
<evidence type="ECO:0000256" key="7">
    <source>
        <dbReference type="ARBA" id="ARBA00023136"/>
    </source>
</evidence>
<comment type="caution">
    <text evidence="10">The sequence shown here is derived from an EMBL/GenBank/DDBJ whole genome shotgun (WGS) entry which is preliminary data.</text>
</comment>
<name>A0ABT3CH08_9MYCO</name>
<feature type="transmembrane region" description="Helical" evidence="8">
    <location>
        <begin position="153"/>
        <end position="171"/>
    </location>
</feature>
<dbReference type="InterPro" id="IPR000620">
    <property type="entry name" value="EamA_dom"/>
</dbReference>
<keyword evidence="4" id="KW-1003">Cell membrane</keyword>
<proteinExistence type="inferred from homology"/>
<sequence>MDRPEQGSSRGYAYGLGAYTIWGLFPAFFGLLSFAQPLEILAHRAAWTLVLMVAVLAVGRQLGSLRGLPTRTWGLAAVAAALISTNWGIYIYAALSGHVGEAALGYFINPLVSVAIGVLVFRERLAKIQALAIGIAVIAVVVVTVAYGRPPLIALGLAATFALYGVIKRVVPIPPRTSLTAEAIVLTPFAVAYLVVLTATGQAHLAGGAAQLLLLAACGPITAVPLLLFGAAAQRLPVVIIGLLQYVTPILQMAWAVLISHEHLSGTTWLGFALIWSALVVFTTDSLRRIRRRSTIRPISA</sequence>
<keyword evidence="7 8" id="KW-0472">Membrane</keyword>
<evidence type="ECO:0000256" key="4">
    <source>
        <dbReference type="ARBA" id="ARBA00022475"/>
    </source>
</evidence>
<evidence type="ECO:0000256" key="2">
    <source>
        <dbReference type="ARBA" id="ARBA00007362"/>
    </source>
</evidence>
<feature type="transmembrane region" description="Helical" evidence="8">
    <location>
        <begin position="236"/>
        <end position="257"/>
    </location>
</feature>
<feature type="transmembrane region" description="Helical" evidence="8">
    <location>
        <begin position="209"/>
        <end position="229"/>
    </location>
</feature>
<dbReference type="PANTHER" id="PTHR22911">
    <property type="entry name" value="ACYL-MALONYL CONDENSING ENZYME-RELATED"/>
    <property type="match status" value="1"/>
</dbReference>
<keyword evidence="6 8" id="KW-1133">Transmembrane helix</keyword>
<dbReference type="InterPro" id="IPR004626">
    <property type="entry name" value="RarD"/>
</dbReference>
<feature type="transmembrane region" description="Helical" evidence="8">
    <location>
        <begin position="269"/>
        <end position="287"/>
    </location>
</feature>
<accession>A0ABT3CH08</accession>
<dbReference type="PANTHER" id="PTHR22911:SF137">
    <property type="entry name" value="SOLUTE CARRIER FAMILY 35 MEMBER G2-RELATED"/>
    <property type="match status" value="1"/>
</dbReference>
<evidence type="ECO:0000313" key="10">
    <source>
        <dbReference type="EMBL" id="MCV7228809.1"/>
    </source>
</evidence>